<comment type="caution">
    <text evidence="2">The sequence shown here is derived from an EMBL/GenBank/DDBJ whole genome shotgun (WGS) entry which is preliminary data.</text>
</comment>
<reference evidence="2" key="1">
    <citation type="submission" date="2020-12" db="EMBL/GenBank/DDBJ databases">
        <authorList>
            <consortium name="Molecular Ecology Group"/>
        </authorList>
    </citation>
    <scope>NUCLEOTIDE SEQUENCE</scope>
    <source>
        <strain evidence="2">TBG_1078</strain>
    </source>
</reference>
<protein>
    <submittedName>
        <fullName evidence="2">(raccoon dog) hypothetical protein</fullName>
    </submittedName>
</protein>
<dbReference type="EMBL" id="CAJHUB010000769">
    <property type="protein sequence ID" value="CAD7689335.1"/>
    <property type="molecule type" value="Genomic_DNA"/>
</dbReference>
<dbReference type="Proteomes" id="UP000645828">
    <property type="component" value="Unassembled WGS sequence"/>
</dbReference>
<proteinExistence type="predicted"/>
<evidence type="ECO:0000256" key="1">
    <source>
        <dbReference type="SAM" id="MobiDB-lite"/>
    </source>
</evidence>
<evidence type="ECO:0000313" key="3">
    <source>
        <dbReference type="Proteomes" id="UP000645828"/>
    </source>
</evidence>
<evidence type="ECO:0000313" key="2">
    <source>
        <dbReference type="EMBL" id="CAD7689335.1"/>
    </source>
</evidence>
<keyword evidence="3" id="KW-1185">Reference proteome</keyword>
<feature type="compositionally biased region" description="Basic and acidic residues" evidence="1">
    <location>
        <begin position="27"/>
        <end position="46"/>
    </location>
</feature>
<name>A0A811ZKV6_NYCPR</name>
<organism evidence="2 3">
    <name type="scientific">Nyctereutes procyonoides</name>
    <name type="common">Raccoon dog</name>
    <name type="synonym">Canis procyonoides</name>
    <dbReference type="NCBI Taxonomy" id="34880"/>
    <lineage>
        <taxon>Eukaryota</taxon>
        <taxon>Metazoa</taxon>
        <taxon>Chordata</taxon>
        <taxon>Craniata</taxon>
        <taxon>Vertebrata</taxon>
        <taxon>Euteleostomi</taxon>
        <taxon>Mammalia</taxon>
        <taxon>Eutheria</taxon>
        <taxon>Laurasiatheria</taxon>
        <taxon>Carnivora</taxon>
        <taxon>Caniformia</taxon>
        <taxon>Canidae</taxon>
        <taxon>Nyctereutes</taxon>
    </lineage>
</organism>
<dbReference type="AlphaFoldDB" id="A0A811ZKV6"/>
<feature type="region of interest" description="Disordered" evidence="1">
    <location>
        <begin position="25"/>
        <end position="52"/>
    </location>
</feature>
<sequence>MRSLRWVLIQYDWCPYKKGKSGCRHAHREEHTQGEGGHPEAKERGLRRNQPANTLLSAFQLPEL</sequence>
<accession>A0A811ZKV6</accession>
<gene>
    <name evidence="2" type="ORF">NYPRO_LOCUS22129</name>
</gene>